<accession>A0A2A4JW63</accession>
<proteinExistence type="inferred from homology"/>
<protein>
    <recommendedName>
        <fullName evidence="8">Luciferin 4-monooxygenase</fullName>
    </recommendedName>
</protein>
<dbReference type="PANTHER" id="PTHR24096:SF149">
    <property type="entry name" value="AMP-BINDING DOMAIN-CONTAINING PROTEIN-RELATED"/>
    <property type="match status" value="1"/>
</dbReference>
<feature type="domain" description="AMP-dependent synthetase/ligase" evidence="5">
    <location>
        <begin position="14"/>
        <end position="375"/>
    </location>
</feature>
<keyword evidence="4" id="KW-0576">Peroxisome</keyword>
<reference evidence="7" key="1">
    <citation type="submission" date="2017-09" db="EMBL/GenBank/DDBJ databases">
        <title>Contemporary evolution of a Lepidopteran species, Heliothis virescens, in response to modern agricultural practices.</title>
        <authorList>
            <person name="Fritz M.L."/>
            <person name="Deyonke A.M."/>
            <person name="Papanicolaou A."/>
            <person name="Micinski S."/>
            <person name="Westbrook J."/>
            <person name="Gould F."/>
        </authorList>
    </citation>
    <scope>NUCLEOTIDE SEQUENCE [LARGE SCALE GENOMIC DNA]</scope>
    <source>
        <strain evidence="7">HvINT-</strain>
        <tissue evidence="7">Whole body</tissue>
    </source>
</reference>
<organism evidence="7">
    <name type="scientific">Heliothis virescens</name>
    <name type="common">Tobacco budworm moth</name>
    <dbReference type="NCBI Taxonomy" id="7102"/>
    <lineage>
        <taxon>Eukaryota</taxon>
        <taxon>Metazoa</taxon>
        <taxon>Ecdysozoa</taxon>
        <taxon>Arthropoda</taxon>
        <taxon>Hexapoda</taxon>
        <taxon>Insecta</taxon>
        <taxon>Pterygota</taxon>
        <taxon>Neoptera</taxon>
        <taxon>Endopterygota</taxon>
        <taxon>Lepidoptera</taxon>
        <taxon>Glossata</taxon>
        <taxon>Ditrysia</taxon>
        <taxon>Noctuoidea</taxon>
        <taxon>Noctuidae</taxon>
        <taxon>Heliothinae</taxon>
        <taxon>Heliothis</taxon>
    </lineage>
</organism>
<dbReference type="InterPro" id="IPR042099">
    <property type="entry name" value="ANL_N_sf"/>
</dbReference>
<dbReference type="GO" id="GO:0016405">
    <property type="term" value="F:CoA-ligase activity"/>
    <property type="evidence" value="ECO:0007669"/>
    <property type="project" value="TreeGrafter"/>
</dbReference>
<dbReference type="Pfam" id="PF00501">
    <property type="entry name" value="AMP-binding"/>
    <property type="match status" value="1"/>
</dbReference>
<keyword evidence="3" id="KW-0436">Ligase</keyword>
<gene>
    <name evidence="7" type="ORF">B5V51_11280</name>
</gene>
<evidence type="ECO:0000259" key="6">
    <source>
        <dbReference type="Pfam" id="PF13193"/>
    </source>
</evidence>
<dbReference type="Gene3D" id="3.40.50.12780">
    <property type="entry name" value="N-terminal domain of ligase-like"/>
    <property type="match status" value="1"/>
</dbReference>
<dbReference type="PANTHER" id="PTHR24096">
    <property type="entry name" value="LONG-CHAIN-FATTY-ACID--COA LIGASE"/>
    <property type="match status" value="1"/>
</dbReference>
<evidence type="ECO:0008006" key="8">
    <source>
        <dbReference type="Google" id="ProtNLM"/>
    </source>
</evidence>
<dbReference type="AlphaFoldDB" id="A0A2A4JW63"/>
<dbReference type="Pfam" id="PF13193">
    <property type="entry name" value="AMP-binding_C"/>
    <property type="match status" value="1"/>
</dbReference>
<dbReference type="GO" id="GO:0005777">
    <property type="term" value="C:peroxisome"/>
    <property type="evidence" value="ECO:0007669"/>
    <property type="project" value="UniProtKB-SubCell"/>
</dbReference>
<sequence>MEVCDKKHLGHLFFEHMLQRPNAICQIDAATGKTESNASVLSRSIRLARCLRHFGAKPGDVLALNGKNHLDLHIPYYAALLNGMPVVGVDPMLKFEEIKKLFKLTTPKIAFCQCEHFTEAVAELGLDTRIVTFTDGKYSMVNFIREFDEKDRKEFRPAEFDTNKIYLWLISTGGTTGVLKVAAYKQGPWMMRILAQRKSRLFNDTEKNLPALYLSPVQWIAGFYNAIMMPLLNLCKVQTSLPPTADHIIDMIREYRPVYTVIGPSMLDSILKHEKKCDLTSFNIILVAGGKVHKDLICELRKRVRRDAKAAEIYGQTETLGQVFSIESNGPLGSCGKPTETYLVKLMDPDSEVEITKPNRPGELWVKGPMFTEYYNNPQETAAVFTEDGWFKTGDLLYRDREYNFYFVDRLGMLIKYRNYHITPLELVEVIRQHPDVLDVSVTSVHNVFDGEHPVACVVKRPGSKVTAHEIKELVANKLSYSKRLRGGVIFMEKLPRTSTGKVARAKLKQIAAIAYRE</sequence>
<name>A0A2A4JW63_HELVI</name>
<comment type="subcellular location">
    <subcellularLocation>
        <location evidence="1">Peroxisome</location>
    </subcellularLocation>
</comment>
<evidence type="ECO:0000259" key="5">
    <source>
        <dbReference type="Pfam" id="PF00501"/>
    </source>
</evidence>
<dbReference type="InterPro" id="IPR000873">
    <property type="entry name" value="AMP-dep_synth/lig_dom"/>
</dbReference>
<dbReference type="EMBL" id="NWSH01000564">
    <property type="protein sequence ID" value="PCG75622.1"/>
    <property type="molecule type" value="Genomic_DNA"/>
</dbReference>
<evidence type="ECO:0000256" key="3">
    <source>
        <dbReference type="ARBA" id="ARBA00022598"/>
    </source>
</evidence>
<comment type="similarity">
    <text evidence="2">Belongs to the ATP-dependent AMP-binding enzyme family.</text>
</comment>
<feature type="domain" description="AMP-binding enzyme C-terminal" evidence="6">
    <location>
        <begin position="429"/>
        <end position="502"/>
    </location>
</feature>
<dbReference type="InterPro" id="IPR025110">
    <property type="entry name" value="AMP-bd_C"/>
</dbReference>
<evidence type="ECO:0000256" key="2">
    <source>
        <dbReference type="ARBA" id="ARBA00006432"/>
    </source>
</evidence>
<dbReference type="Gene3D" id="3.30.300.30">
    <property type="match status" value="1"/>
</dbReference>
<dbReference type="SUPFAM" id="SSF56801">
    <property type="entry name" value="Acetyl-CoA synthetase-like"/>
    <property type="match status" value="1"/>
</dbReference>
<dbReference type="InterPro" id="IPR045851">
    <property type="entry name" value="AMP-bd_C_sf"/>
</dbReference>
<evidence type="ECO:0000256" key="1">
    <source>
        <dbReference type="ARBA" id="ARBA00004275"/>
    </source>
</evidence>
<evidence type="ECO:0000256" key="4">
    <source>
        <dbReference type="ARBA" id="ARBA00023140"/>
    </source>
</evidence>
<dbReference type="STRING" id="7102.A0A2A4JW63"/>
<comment type="caution">
    <text evidence="7">The sequence shown here is derived from an EMBL/GenBank/DDBJ whole genome shotgun (WGS) entry which is preliminary data.</text>
</comment>
<evidence type="ECO:0000313" key="7">
    <source>
        <dbReference type="EMBL" id="PCG75622.1"/>
    </source>
</evidence>